<proteinExistence type="predicted"/>
<evidence type="ECO:0000313" key="2">
    <source>
        <dbReference type="Proteomes" id="UP000249890"/>
    </source>
</evidence>
<dbReference type="AlphaFoldDB" id="A0A2Z2K3H2"/>
<sequence>MLSLPEGSSVLYAELIWSGSYDTGGTSVLANISDPILLTTPTGTFTVAPDPATAVNTAPQAAHLSALQ</sequence>
<reference evidence="1 2" key="1">
    <citation type="submission" date="2017-06" db="EMBL/GenBank/DDBJ databases">
        <title>Complete genome sequence of Paenibacillus donghaensis KCTC 13049T isolated from East Sea sediment, South Korea.</title>
        <authorList>
            <person name="Jung B.K."/>
            <person name="Hong S.-J."/>
            <person name="Shin J.-H."/>
        </authorList>
    </citation>
    <scope>NUCLEOTIDE SEQUENCE [LARGE SCALE GENOMIC DNA]</scope>
    <source>
        <strain evidence="1 2">KCTC 13049</strain>
    </source>
</reference>
<accession>A0A2Z2K3H2</accession>
<name>A0A2Z2K3H2_9BACL</name>
<evidence type="ECO:0000313" key="1">
    <source>
        <dbReference type="EMBL" id="ASA19886.1"/>
    </source>
</evidence>
<keyword evidence="2" id="KW-1185">Reference proteome</keyword>
<dbReference type="OrthoDB" id="1751088at2"/>
<dbReference type="Proteomes" id="UP000249890">
    <property type="component" value="Chromosome"/>
</dbReference>
<organism evidence="1 2">
    <name type="scientific">Paenibacillus donghaensis</name>
    <dbReference type="NCBI Taxonomy" id="414771"/>
    <lineage>
        <taxon>Bacteria</taxon>
        <taxon>Bacillati</taxon>
        <taxon>Bacillota</taxon>
        <taxon>Bacilli</taxon>
        <taxon>Bacillales</taxon>
        <taxon>Paenibacillaceae</taxon>
        <taxon>Paenibacillus</taxon>
    </lineage>
</organism>
<protein>
    <submittedName>
        <fullName evidence="1">Uncharacterized protein</fullName>
    </submittedName>
</protein>
<dbReference type="KEGG" id="pdh:B9T62_03145"/>
<gene>
    <name evidence="1" type="ORF">B9T62_03145</name>
</gene>
<dbReference type="EMBL" id="CP021780">
    <property type="protein sequence ID" value="ASA19886.1"/>
    <property type="molecule type" value="Genomic_DNA"/>
</dbReference>